<dbReference type="EMBL" id="LBUE01000009">
    <property type="protein sequence ID" value="KKQ56171.1"/>
    <property type="molecule type" value="Genomic_DNA"/>
</dbReference>
<accession>A0A0G0LUD5</accession>
<sequence>MNSFDKYTSYKTILSVNALIWCNEKVLLLKRAGNKKVDPGVYSGVGGKVEPHESFYAALLREIEEETGLTEFETIRPYSVTQHPYPPSDSEWVNIYFIVNIKKQVEIKPTRDGTFHWIDPKDTFNLPMVSDLKEYIKIISENPKAFIFGFFDHDKEGNLTEKTIKVM</sequence>
<comment type="cofactor">
    <cofactor evidence="1">
        <name>Mg(2+)</name>
        <dbReference type="ChEBI" id="CHEBI:18420"/>
    </cofactor>
</comment>
<dbReference type="PROSITE" id="PS00893">
    <property type="entry name" value="NUDIX_BOX"/>
    <property type="match status" value="1"/>
</dbReference>
<comment type="caution">
    <text evidence="5">The sequence shown here is derived from an EMBL/GenBank/DDBJ whole genome shotgun (WGS) entry which is preliminary data.</text>
</comment>
<dbReference type="PANTHER" id="PTHR43046:SF12">
    <property type="entry name" value="GDP-MANNOSE MANNOSYL HYDROLASE"/>
    <property type="match status" value="1"/>
</dbReference>
<reference evidence="5 6" key="1">
    <citation type="journal article" date="2015" name="Nature">
        <title>rRNA introns, odd ribosomes, and small enigmatic genomes across a large radiation of phyla.</title>
        <authorList>
            <person name="Brown C.T."/>
            <person name="Hug L.A."/>
            <person name="Thomas B.C."/>
            <person name="Sharon I."/>
            <person name="Castelle C.J."/>
            <person name="Singh A."/>
            <person name="Wilkins M.J."/>
            <person name="Williams K.H."/>
            <person name="Banfield J.F."/>
        </authorList>
    </citation>
    <scope>NUCLEOTIDE SEQUENCE [LARGE SCALE GENOMIC DNA]</scope>
</reference>
<evidence type="ECO:0000256" key="2">
    <source>
        <dbReference type="ARBA" id="ARBA00022801"/>
    </source>
</evidence>
<dbReference type="GO" id="GO:0016787">
    <property type="term" value="F:hydrolase activity"/>
    <property type="evidence" value="ECO:0007669"/>
    <property type="project" value="UniProtKB-KW"/>
</dbReference>
<dbReference type="Pfam" id="PF00293">
    <property type="entry name" value="NUDIX"/>
    <property type="match status" value="1"/>
</dbReference>
<evidence type="ECO:0000256" key="3">
    <source>
        <dbReference type="ARBA" id="ARBA00022842"/>
    </source>
</evidence>
<dbReference type="InterPro" id="IPR015797">
    <property type="entry name" value="NUDIX_hydrolase-like_dom_sf"/>
</dbReference>
<evidence type="ECO:0000259" key="4">
    <source>
        <dbReference type="PROSITE" id="PS51462"/>
    </source>
</evidence>
<dbReference type="SUPFAM" id="SSF55811">
    <property type="entry name" value="Nudix"/>
    <property type="match status" value="1"/>
</dbReference>
<proteinExistence type="predicted"/>
<feature type="domain" description="Nudix hydrolase" evidence="4">
    <location>
        <begin position="11"/>
        <end position="140"/>
    </location>
</feature>
<dbReference type="AlphaFoldDB" id="A0A0G0LUD5"/>
<dbReference type="STRING" id="1618583.US75_C0009G0024"/>
<evidence type="ECO:0000256" key="1">
    <source>
        <dbReference type="ARBA" id="ARBA00001946"/>
    </source>
</evidence>
<organism evidence="5 6">
    <name type="scientific">Candidatus Woesebacteria bacterium GW2011_GWC1_38_13</name>
    <dbReference type="NCBI Taxonomy" id="1618583"/>
    <lineage>
        <taxon>Bacteria</taxon>
        <taxon>Candidatus Woeseibacteriota</taxon>
    </lineage>
</organism>
<keyword evidence="3" id="KW-0460">Magnesium</keyword>
<dbReference type="Gene3D" id="3.90.79.10">
    <property type="entry name" value="Nucleoside Triphosphate Pyrophosphohydrolase"/>
    <property type="match status" value="1"/>
</dbReference>
<name>A0A0G0LUD5_9BACT</name>
<keyword evidence="2 5" id="KW-0378">Hydrolase</keyword>
<protein>
    <submittedName>
        <fullName evidence="5">NUDIX hydrolase</fullName>
    </submittedName>
</protein>
<gene>
    <name evidence="5" type="ORF">US75_C0009G0024</name>
</gene>
<dbReference type="InterPro" id="IPR000086">
    <property type="entry name" value="NUDIX_hydrolase_dom"/>
</dbReference>
<evidence type="ECO:0000313" key="5">
    <source>
        <dbReference type="EMBL" id="KKQ56171.1"/>
    </source>
</evidence>
<dbReference type="InterPro" id="IPR020084">
    <property type="entry name" value="NUDIX_hydrolase_CS"/>
</dbReference>
<dbReference type="Proteomes" id="UP000034096">
    <property type="component" value="Unassembled WGS sequence"/>
</dbReference>
<dbReference type="PROSITE" id="PS51462">
    <property type="entry name" value="NUDIX"/>
    <property type="match status" value="1"/>
</dbReference>
<evidence type="ECO:0000313" key="6">
    <source>
        <dbReference type="Proteomes" id="UP000034096"/>
    </source>
</evidence>
<dbReference type="PANTHER" id="PTHR43046">
    <property type="entry name" value="GDP-MANNOSE MANNOSYL HYDROLASE"/>
    <property type="match status" value="1"/>
</dbReference>